<protein>
    <submittedName>
        <fullName evidence="1">Uncharacterized protein</fullName>
    </submittedName>
</protein>
<accession>A0ABQ9BX67</accession>
<dbReference type="Proteomes" id="UP001141253">
    <property type="component" value="Chromosome 2"/>
</dbReference>
<proteinExistence type="predicted"/>
<evidence type="ECO:0000313" key="2">
    <source>
        <dbReference type="Proteomes" id="UP001141253"/>
    </source>
</evidence>
<organism evidence="1 2">
    <name type="scientific">Salix suchowensis</name>
    <dbReference type="NCBI Taxonomy" id="1278906"/>
    <lineage>
        <taxon>Eukaryota</taxon>
        <taxon>Viridiplantae</taxon>
        <taxon>Streptophyta</taxon>
        <taxon>Embryophyta</taxon>
        <taxon>Tracheophyta</taxon>
        <taxon>Spermatophyta</taxon>
        <taxon>Magnoliopsida</taxon>
        <taxon>eudicotyledons</taxon>
        <taxon>Gunneridae</taxon>
        <taxon>Pentapetalae</taxon>
        <taxon>rosids</taxon>
        <taxon>fabids</taxon>
        <taxon>Malpighiales</taxon>
        <taxon>Salicaceae</taxon>
        <taxon>Saliceae</taxon>
        <taxon>Salix</taxon>
    </lineage>
</organism>
<comment type="caution">
    <text evidence="1">The sequence shown here is derived from an EMBL/GenBank/DDBJ whole genome shotgun (WGS) entry which is preliminary data.</text>
</comment>
<gene>
    <name evidence="1" type="ORF">OIU77_025705</name>
</gene>
<reference evidence="1" key="2">
    <citation type="journal article" date="2023" name="Int. J. Mol. Sci.">
        <title>De Novo Assembly and Annotation of 11 Diverse Shrub Willow (Salix) Genomes Reveals Novel Gene Organization in Sex-Linked Regions.</title>
        <authorList>
            <person name="Hyden B."/>
            <person name="Feng K."/>
            <person name="Yates T.B."/>
            <person name="Jawdy S."/>
            <person name="Cereghino C."/>
            <person name="Smart L.B."/>
            <person name="Muchero W."/>
        </authorList>
    </citation>
    <scope>NUCLEOTIDE SEQUENCE</scope>
    <source>
        <tissue evidence="1">Shoot tip</tissue>
    </source>
</reference>
<reference evidence="1" key="1">
    <citation type="submission" date="2022-10" db="EMBL/GenBank/DDBJ databases">
        <authorList>
            <person name="Hyden B.L."/>
            <person name="Feng K."/>
            <person name="Yates T."/>
            <person name="Jawdy S."/>
            <person name="Smart L.B."/>
            <person name="Muchero W."/>
        </authorList>
    </citation>
    <scope>NUCLEOTIDE SEQUENCE</scope>
    <source>
        <tissue evidence="1">Shoot tip</tissue>
    </source>
</reference>
<sequence length="118" mass="13678">MVPFCFFSCPCKNIFRVLMIFIKIKFRLNFYVLYHLISVFVPNKYSCFQVEEAAAHLVSCEVSDVQYYFLGIAPVLACHPWDLQPIHSHRVETATRVDCYSTALLGCFVICQDQVAIW</sequence>
<evidence type="ECO:0000313" key="1">
    <source>
        <dbReference type="EMBL" id="KAJ6391796.1"/>
    </source>
</evidence>
<dbReference type="EMBL" id="JAPFFI010000006">
    <property type="protein sequence ID" value="KAJ6391796.1"/>
    <property type="molecule type" value="Genomic_DNA"/>
</dbReference>
<name>A0ABQ9BX67_9ROSI</name>
<keyword evidence="2" id="KW-1185">Reference proteome</keyword>